<organism evidence="5 6">
    <name type="scientific">Stylophora pistillata</name>
    <name type="common">Smooth cauliflower coral</name>
    <dbReference type="NCBI Taxonomy" id="50429"/>
    <lineage>
        <taxon>Eukaryota</taxon>
        <taxon>Metazoa</taxon>
        <taxon>Cnidaria</taxon>
        <taxon>Anthozoa</taxon>
        <taxon>Hexacorallia</taxon>
        <taxon>Scleractinia</taxon>
        <taxon>Astrocoeniina</taxon>
        <taxon>Pocilloporidae</taxon>
        <taxon>Stylophora</taxon>
    </lineage>
</organism>
<reference evidence="6" key="1">
    <citation type="journal article" date="2017" name="bioRxiv">
        <title>Comparative analysis of the genomes of Stylophora pistillata and Acropora digitifera provides evidence for extensive differences between species of corals.</title>
        <authorList>
            <person name="Voolstra C.R."/>
            <person name="Li Y."/>
            <person name="Liew Y.J."/>
            <person name="Baumgarten S."/>
            <person name="Zoccola D."/>
            <person name="Flot J.-F."/>
            <person name="Tambutte S."/>
            <person name="Allemand D."/>
            <person name="Aranda M."/>
        </authorList>
    </citation>
    <scope>NUCLEOTIDE SEQUENCE [LARGE SCALE GENOMIC DNA]</scope>
</reference>
<dbReference type="STRING" id="50429.A0A2B4SZ29"/>
<dbReference type="PANTHER" id="PTHR13452">
    <property type="entry name" value="THUMP DOMAIN CONTAINING PROTEIN 1-RELATED"/>
    <property type="match status" value="1"/>
</dbReference>
<feature type="domain" description="THUMP" evidence="4">
    <location>
        <begin position="137"/>
        <end position="246"/>
    </location>
</feature>
<feature type="compositionally biased region" description="Polar residues" evidence="3">
    <location>
        <begin position="438"/>
        <end position="447"/>
    </location>
</feature>
<protein>
    <submittedName>
        <fullName evidence="5">THUMP domain-containing protein 1</fullName>
    </submittedName>
</protein>
<gene>
    <name evidence="5" type="primary">THUMPD1</name>
    <name evidence="5" type="ORF">AWC38_SpisGene1302</name>
</gene>
<feature type="compositionally biased region" description="Basic and acidic residues" evidence="3">
    <location>
        <begin position="423"/>
        <end position="437"/>
    </location>
</feature>
<dbReference type="SMART" id="SM00981">
    <property type="entry name" value="THUMP"/>
    <property type="match status" value="1"/>
</dbReference>
<dbReference type="Gene3D" id="3.30.2300.10">
    <property type="entry name" value="THUMP superfamily"/>
    <property type="match status" value="1"/>
</dbReference>
<comment type="similarity">
    <text evidence="1">Belongs to the THUMPD1 family.</text>
</comment>
<evidence type="ECO:0000313" key="6">
    <source>
        <dbReference type="Proteomes" id="UP000225706"/>
    </source>
</evidence>
<feature type="compositionally biased region" description="Polar residues" evidence="3">
    <location>
        <begin position="411"/>
        <end position="422"/>
    </location>
</feature>
<dbReference type="EMBL" id="LSMT01000008">
    <property type="protein sequence ID" value="PFX33818.1"/>
    <property type="molecule type" value="Genomic_DNA"/>
</dbReference>
<sequence>MADANTSLKRKHSKAFYVGNKKKKRGQELLVPGMKGVLVTCNERENLCVREAYNVLNEYADKLYGAEHSLQEDDSVNDSDSEDIEDALAKEVKQLQESKTEKRFQAVLTGAVNVIFIKTNLPDCKDPTDLVHTVLNDMLEKGCKKTRHCQRFLPISGSCHANKEEMKKLAEQLFQSTFFAEDAKPSTFSVMYKSRNNSSIHRDDTISALASIVMNAGKGHTVNLNNPDLAICVEIMKNVCCMSVVKDFMKLRKYNIHEVNEKIFQSQKTDNKDTEKVKDINQTIVKSDCNDAGSGAKSDGSDAGSGAKSDCNDAGSGAKSDCNDAGSGAKSDCNDAGGVARSDAGSGAKSDCSDAGSGAKSYCNDAGSGAKSDCNDAGCVAKSDCNDAGSGAKSDCNDAGSGVKSDCNDAGSGTKNDSSNADSDMKSNGKNADRATIDDSTSGNTDT</sequence>
<dbReference type="PROSITE" id="PS51165">
    <property type="entry name" value="THUMP"/>
    <property type="match status" value="1"/>
</dbReference>
<keyword evidence="2" id="KW-0694">RNA-binding</keyword>
<accession>A0A2B4SZ29</accession>
<dbReference type="AlphaFoldDB" id="A0A2B4SZ29"/>
<feature type="region of interest" description="Disordered" evidence="3">
    <location>
        <begin position="386"/>
        <end position="447"/>
    </location>
</feature>
<evidence type="ECO:0000259" key="4">
    <source>
        <dbReference type="PROSITE" id="PS51165"/>
    </source>
</evidence>
<dbReference type="PANTHER" id="PTHR13452:SF10">
    <property type="entry name" value="THUMP DOMAIN-CONTAINING PROTEIN 1"/>
    <property type="match status" value="1"/>
</dbReference>
<dbReference type="SUPFAM" id="SSF143437">
    <property type="entry name" value="THUMP domain-like"/>
    <property type="match status" value="1"/>
</dbReference>
<evidence type="ECO:0000256" key="1">
    <source>
        <dbReference type="ARBA" id="ARBA00060731"/>
    </source>
</evidence>
<dbReference type="OrthoDB" id="367221at2759"/>
<keyword evidence="6" id="KW-1185">Reference proteome</keyword>
<dbReference type="FunFam" id="3.30.2300.10:FF:000001">
    <property type="entry name" value="THUMP domain-containing protein 1"/>
    <property type="match status" value="1"/>
</dbReference>
<evidence type="ECO:0000313" key="5">
    <source>
        <dbReference type="EMBL" id="PFX33818.1"/>
    </source>
</evidence>
<name>A0A2B4SZ29_STYPI</name>
<dbReference type="CDD" id="cd11717">
    <property type="entry name" value="THUMP_THUMPD1_like"/>
    <property type="match status" value="1"/>
</dbReference>
<dbReference type="Proteomes" id="UP000225706">
    <property type="component" value="Unassembled WGS sequence"/>
</dbReference>
<feature type="region of interest" description="Disordered" evidence="3">
    <location>
        <begin position="339"/>
        <end position="374"/>
    </location>
</feature>
<comment type="caution">
    <text evidence="5">The sequence shown here is derived from an EMBL/GenBank/DDBJ whole genome shotgun (WGS) entry which is preliminary data.</text>
</comment>
<dbReference type="InterPro" id="IPR004114">
    <property type="entry name" value="THUMP_dom"/>
</dbReference>
<dbReference type="GO" id="GO:0006400">
    <property type="term" value="P:tRNA modification"/>
    <property type="evidence" value="ECO:0007669"/>
    <property type="project" value="InterPro"/>
</dbReference>
<dbReference type="GO" id="GO:0003723">
    <property type="term" value="F:RNA binding"/>
    <property type="evidence" value="ECO:0007669"/>
    <property type="project" value="UniProtKB-UniRule"/>
</dbReference>
<dbReference type="Pfam" id="PF02926">
    <property type="entry name" value="THUMP"/>
    <property type="match status" value="1"/>
</dbReference>
<evidence type="ECO:0000256" key="3">
    <source>
        <dbReference type="SAM" id="MobiDB-lite"/>
    </source>
</evidence>
<proteinExistence type="inferred from homology"/>
<dbReference type="InterPro" id="IPR040183">
    <property type="entry name" value="THUMPD1-like"/>
</dbReference>
<evidence type="ECO:0000256" key="2">
    <source>
        <dbReference type="PROSITE-ProRule" id="PRU00529"/>
    </source>
</evidence>